<evidence type="ECO:0000256" key="5">
    <source>
        <dbReference type="ARBA" id="ARBA00022989"/>
    </source>
</evidence>
<evidence type="ECO:0000256" key="2">
    <source>
        <dbReference type="ARBA" id="ARBA00007015"/>
    </source>
</evidence>
<sequence>MSFWPHVICWGKDDEFSQTEHLKPWQSQAKDLEDYIFFHRSASTTKAAAESSGESAEESTSEEACRDERISLWTWRTCGLPIGGFILAFLNATVTGVSYGFFLGYMGLDSNVLMSITSLMKLPQVFLLPFGLINDCVPICGYNRKPYFVASFMVCSGALLSMSLRPLPDPYYCQDPDGWYDNLLPPCNPAMHAEKNWYVWPMFLLVTGVQMGCVAGEGLLLEYSQSEPLECRGKMKAEFTIVTMAGSLLSSAVIGVCMNGKEYLGTFDWSMSFNGLMMLCFIISTALILISVMCTYEPPKVERPSFRAHIESSWKLRCNRSLLQCKCLGSVLLFAFITQFFAAITTTAAPMVRSQWAEVKVLQQQVFQMGGMFVMMVATWLYKVYFLQSCWRRAIFIAIVSVTVLDAIPTFLAVFDVIRNQYFYLGEEILGAVPTTALALILNLMVIELSEPGQEGLCYGLVGTVMHSSQPFSTAVSNQVSSLFTPSLSNPANYALDAPSFRETVAWSYGLAYATSLLGIFAVPLIPKQKLHAQRRRKEWKRSPFLTSLVIGVPAVCLPYGVLVLFLTSQPETACLRWIGGQGCSPS</sequence>
<dbReference type="InterPro" id="IPR036259">
    <property type="entry name" value="MFS_trans_sf"/>
</dbReference>
<feature type="transmembrane region" description="Helical" evidence="7">
    <location>
        <begin position="147"/>
        <end position="164"/>
    </location>
</feature>
<feature type="transmembrane region" description="Helical" evidence="7">
    <location>
        <begin position="198"/>
        <end position="216"/>
    </location>
</feature>
<protein>
    <submittedName>
        <fullName evidence="8">Uncharacterized protein</fullName>
    </submittedName>
</protein>
<reference evidence="8" key="1">
    <citation type="submission" date="2021-02" db="EMBL/GenBank/DDBJ databases">
        <authorList>
            <person name="Dougan E. K."/>
            <person name="Rhodes N."/>
            <person name="Thang M."/>
            <person name="Chan C."/>
        </authorList>
    </citation>
    <scope>NUCLEOTIDE SEQUENCE</scope>
</reference>
<feature type="transmembrane region" description="Helical" evidence="7">
    <location>
        <begin position="122"/>
        <end position="140"/>
    </location>
</feature>
<feature type="transmembrane region" description="Helical" evidence="7">
    <location>
        <begin position="237"/>
        <end position="256"/>
    </location>
</feature>
<feature type="transmembrane region" description="Helical" evidence="7">
    <location>
        <begin position="276"/>
        <end position="296"/>
    </location>
</feature>
<dbReference type="PANTHER" id="PTHR31585:SF5">
    <property type="entry name" value="RNA-BINDING S4 DOMAIN-CONTAINING PROTEIN"/>
    <property type="match status" value="1"/>
</dbReference>
<accession>A0A812ITW0</accession>
<evidence type="ECO:0000256" key="4">
    <source>
        <dbReference type="ARBA" id="ARBA00022692"/>
    </source>
</evidence>
<keyword evidence="4 7" id="KW-0812">Transmembrane</keyword>
<keyword evidence="9" id="KW-1185">Reference proteome</keyword>
<feature type="transmembrane region" description="Helical" evidence="7">
    <location>
        <begin position="78"/>
        <end position="102"/>
    </location>
</feature>
<dbReference type="GO" id="GO:0016020">
    <property type="term" value="C:membrane"/>
    <property type="evidence" value="ECO:0007669"/>
    <property type="project" value="UniProtKB-SubCell"/>
</dbReference>
<comment type="similarity">
    <text evidence="2">Belongs to the major facilitator superfamily. Folate-biopterin transporter (TC 2.A.71) family.</text>
</comment>
<keyword evidence="3" id="KW-0813">Transport</keyword>
<organism evidence="8 9">
    <name type="scientific">Symbiodinium pilosum</name>
    <name type="common">Dinoflagellate</name>
    <dbReference type="NCBI Taxonomy" id="2952"/>
    <lineage>
        <taxon>Eukaryota</taxon>
        <taxon>Sar</taxon>
        <taxon>Alveolata</taxon>
        <taxon>Dinophyceae</taxon>
        <taxon>Suessiales</taxon>
        <taxon>Symbiodiniaceae</taxon>
        <taxon>Symbiodinium</taxon>
    </lineage>
</organism>
<dbReference type="InterPro" id="IPR039309">
    <property type="entry name" value="BT1"/>
</dbReference>
<dbReference type="OrthoDB" id="754047at2759"/>
<feature type="transmembrane region" description="Helical" evidence="7">
    <location>
        <begin position="365"/>
        <end position="382"/>
    </location>
</feature>
<evidence type="ECO:0000256" key="7">
    <source>
        <dbReference type="SAM" id="Phobius"/>
    </source>
</evidence>
<keyword evidence="6 7" id="KW-0472">Membrane</keyword>
<name>A0A812ITW0_SYMPI</name>
<comment type="subcellular location">
    <subcellularLocation>
        <location evidence="1">Membrane</location>
        <topology evidence="1">Multi-pass membrane protein</topology>
    </subcellularLocation>
</comment>
<feature type="transmembrane region" description="Helical" evidence="7">
    <location>
        <begin position="546"/>
        <end position="567"/>
    </location>
</feature>
<comment type="caution">
    <text evidence="8">The sequence shown here is derived from an EMBL/GenBank/DDBJ whole genome shotgun (WGS) entry which is preliminary data.</text>
</comment>
<dbReference type="Proteomes" id="UP000649617">
    <property type="component" value="Unassembled WGS sequence"/>
</dbReference>
<feature type="transmembrane region" description="Helical" evidence="7">
    <location>
        <begin position="394"/>
        <end position="415"/>
    </location>
</feature>
<feature type="transmembrane region" description="Helical" evidence="7">
    <location>
        <begin position="327"/>
        <end position="345"/>
    </location>
</feature>
<evidence type="ECO:0000256" key="6">
    <source>
        <dbReference type="ARBA" id="ARBA00023136"/>
    </source>
</evidence>
<evidence type="ECO:0000313" key="8">
    <source>
        <dbReference type="EMBL" id="CAE7153865.1"/>
    </source>
</evidence>
<evidence type="ECO:0000256" key="3">
    <source>
        <dbReference type="ARBA" id="ARBA00022448"/>
    </source>
</evidence>
<keyword evidence="5 7" id="KW-1133">Transmembrane helix</keyword>
<gene>
    <name evidence="8" type="ORF">SPIL2461_LOCUS286</name>
</gene>
<dbReference type="AlphaFoldDB" id="A0A812ITW0"/>
<dbReference type="SUPFAM" id="SSF103473">
    <property type="entry name" value="MFS general substrate transporter"/>
    <property type="match status" value="1"/>
</dbReference>
<dbReference type="EMBL" id="CAJNIZ010000114">
    <property type="protein sequence ID" value="CAE7153865.1"/>
    <property type="molecule type" value="Genomic_DNA"/>
</dbReference>
<feature type="transmembrane region" description="Helical" evidence="7">
    <location>
        <begin position="506"/>
        <end position="526"/>
    </location>
</feature>
<evidence type="ECO:0000256" key="1">
    <source>
        <dbReference type="ARBA" id="ARBA00004141"/>
    </source>
</evidence>
<dbReference type="PANTHER" id="PTHR31585">
    <property type="entry name" value="FOLATE-BIOPTERIN TRANSPORTER 1, CHLOROPLASTIC"/>
    <property type="match status" value="1"/>
</dbReference>
<evidence type="ECO:0000313" key="9">
    <source>
        <dbReference type="Proteomes" id="UP000649617"/>
    </source>
</evidence>
<proteinExistence type="inferred from homology"/>